<evidence type="ECO:0000256" key="6">
    <source>
        <dbReference type="ARBA" id="ARBA00034617"/>
    </source>
</evidence>
<keyword evidence="4 9" id="KW-0067">ATP-binding</keyword>
<keyword evidence="3 9" id="KW-0347">Helicase</keyword>
<feature type="domain" description="UvrD-like helicase ATP-binding" evidence="10">
    <location>
        <begin position="1"/>
        <end position="491"/>
    </location>
</feature>
<sequence>MFKIFSSSAGSGKTYTLTKEYLKLALGDRSQSGKGFESHQFKNILAVTFTNAAARDMKDRILEQLRKITSGDLNSQLTELASELQLEPAELQNRARLTFHSILHDYSSFSVLTIDSFVQRVVTAFTDDLELPYSFEVEMDTDAVLQTAIDRLLEKVGQEDHPYLSEALEEFYLDNASDGKSWYGLAGTLADFSKGQLGDRNYEFVQKLKELNPENFRTIRRNLREKNREIETMIEQLAQQGYQLIQDAGIPEKAFYYGDKGVGAYFKKRTSLFSFPEDPNSYVRKAIDDDVWHSGKKNLTPEQLQIEAIKEQLRDYILQIERLRQDSLLRYRTFGAIEQHLQKVALLKQIKQECDDLLREQNRIHISEFNRLIVKVVTEEPVPFIYERLGEKFHHILIDEFQDTSKLQFVNLLPLIDNNLAYQRFNLAVGDAKQAIYRFRGGDMDQIVALHSGKLDSLLSAHETSDMTVERLSGLQHHLQPDRLATNWRSAESIVEFNNGFFRFMADFYADTDFQKVTEVFDEQFRQASAKAGVLGHVQLDFIEKPDRFAAKNADGDEPDFNAQMVERTLQLIQKAVADGYQYGDVAVLCRFKKNARRIADYLEANDIPLTSEDSLTLQSSERVRFLVSLLQLLHQPENRMVRYDMLFLYHRLINPNLPDAAWMEYMDKMAKAEDEEDIFGLVSKIDKAKLDPTALQQLSIYELCEKLADYFDLYENERDSAYLFRFMDEVLTYSSRYSSHLTDFLKYWETAQEKVSVSTPADQNAVTIQTIHKSKGLEYPVVIIPYADWSYKPRNNETMWADLWPLGEVDELAIPGLGHQEIRRLQTASITIKKDLDETPLADQYQDELYRTFVECMNLVYVAFTRPTDRLYIIAAKQDFTPTGKDGGFKNANGIDFWLYTYLTDLRGNACWEEGKMSYPLSDFITQPTKHSLTLSDSFAVSVGNREGTQPLRLRRIERTIDTSAFEKSRAWWQKVCTALSMIQKPEDSERAIRRMVAEGLLRASEQDTMWSALQTVLNHPDISPLFAPANRADNNRRILVNNGLNGKPQRNGPNRVVQFPGKVVLVNYLTEESDENDQAKMRSFMKLYHQMGHSTVEGWLVSIQDGTVIKLN</sequence>
<dbReference type="PROSITE" id="PS51198">
    <property type="entry name" value="UVRD_HELICASE_ATP_BIND"/>
    <property type="match status" value="1"/>
</dbReference>
<dbReference type="InterPro" id="IPR014017">
    <property type="entry name" value="DNA_helicase_UvrD-like_C"/>
</dbReference>
<proteinExistence type="predicted"/>
<evidence type="ECO:0000256" key="7">
    <source>
        <dbReference type="ARBA" id="ARBA00034808"/>
    </source>
</evidence>
<dbReference type="Pfam" id="PF13361">
    <property type="entry name" value="UvrD_C"/>
    <property type="match status" value="1"/>
</dbReference>
<evidence type="ECO:0000259" key="11">
    <source>
        <dbReference type="PROSITE" id="PS51217"/>
    </source>
</evidence>
<gene>
    <name evidence="12" type="ORF">DUE52_03685</name>
</gene>
<dbReference type="Pfam" id="PF00580">
    <property type="entry name" value="UvrD-helicase"/>
    <property type="match status" value="1"/>
</dbReference>
<dbReference type="SUPFAM" id="SSF52540">
    <property type="entry name" value="P-loop containing nucleoside triphosphate hydrolases"/>
    <property type="match status" value="1"/>
</dbReference>
<evidence type="ECO:0000313" key="13">
    <source>
        <dbReference type="Proteomes" id="UP000253383"/>
    </source>
</evidence>
<comment type="catalytic activity">
    <reaction evidence="6">
        <text>Couples ATP hydrolysis with the unwinding of duplex DNA by translocating in the 3'-5' direction.</text>
        <dbReference type="EC" id="5.6.2.4"/>
    </reaction>
</comment>
<organism evidence="12 13">
    <name type="scientific">Larkinella punicea</name>
    <dbReference type="NCBI Taxonomy" id="2315727"/>
    <lineage>
        <taxon>Bacteria</taxon>
        <taxon>Pseudomonadati</taxon>
        <taxon>Bacteroidota</taxon>
        <taxon>Cytophagia</taxon>
        <taxon>Cytophagales</taxon>
        <taxon>Spirosomataceae</taxon>
        <taxon>Larkinella</taxon>
    </lineage>
</organism>
<dbReference type="GO" id="GO:0000725">
    <property type="term" value="P:recombinational repair"/>
    <property type="evidence" value="ECO:0007669"/>
    <property type="project" value="TreeGrafter"/>
</dbReference>
<evidence type="ECO:0000259" key="10">
    <source>
        <dbReference type="PROSITE" id="PS51198"/>
    </source>
</evidence>
<dbReference type="OrthoDB" id="9810135at2"/>
<dbReference type="PANTHER" id="PTHR11070">
    <property type="entry name" value="UVRD / RECB / PCRA DNA HELICASE FAMILY MEMBER"/>
    <property type="match status" value="1"/>
</dbReference>
<dbReference type="GO" id="GO:0003677">
    <property type="term" value="F:DNA binding"/>
    <property type="evidence" value="ECO:0007669"/>
    <property type="project" value="InterPro"/>
</dbReference>
<dbReference type="InterPro" id="IPR014016">
    <property type="entry name" value="UvrD-like_ATP-bd"/>
</dbReference>
<comment type="caution">
    <text evidence="12">The sequence shown here is derived from an EMBL/GenBank/DDBJ whole genome shotgun (WGS) entry which is preliminary data.</text>
</comment>
<feature type="binding site" evidence="9">
    <location>
        <begin position="7"/>
        <end position="14"/>
    </location>
    <ligand>
        <name>ATP</name>
        <dbReference type="ChEBI" id="CHEBI:30616"/>
    </ligand>
</feature>
<accession>A0A368JTP4</accession>
<dbReference type="InterPro" id="IPR027417">
    <property type="entry name" value="P-loop_NTPase"/>
</dbReference>
<keyword evidence="2 9" id="KW-0378">Hydrolase</keyword>
<dbReference type="InterPro" id="IPR000212">
    <property type="entry name" value="DNA_helicase_UvrD/REP"/>
</dbReference>
<evidence type="ECO:0000256" key="8">
    <source>
        <dbReference type="ARBA" id="ARBA00048988"/>
    </source>
</evidence>
<evidence type="ECO:0000256" key="1">
    <source>
        <dbReference type="ARBA" id="ARBA00022741"/>
    </source>
</evidence>
<reference evidence="12 13" key="1">
    <citation type="submission" date="2018-07" db="EMBL/GenBank/DDBJ databases">
        <title>Genome analysis of Larkinella rosea.</title>
        <authorList>
            <person name="Zhou Z."/>
            <person name="Wang G."/>
        </authorList>
    </citation>
    <scope>NUCLEOTIDE SEQUENCE [LARGE SCALE GENOMIC DNA]</scope>
    <source>
        <strain evidence="13">zzj9</strain>
    </source>
</reference>
<dbReference type="Proteomes" id="UP000253383">
    <property type="component" value="Unassembled WGS sequence"/>
</dbReference>
<keyword evidence="5" id="KW-0413">Isomerase</keyword>
<evidence type="ECO:0000256" key="4">
    <source>
        <dbReference type="ARBA" id="ARBA00022840"/>
    </source>
</evidence>
<evidence type="ECO:0000313" key="12">
    <source>
        <dbReference type="EMBL" id="RCR70705.1"/>
    </source>
</evidence>
<evidence type="ECO:0000256" key="9">
    <source>
        <dbReference type="PROSITE-ProRule" id="PRU00560"/>
    </source>
</evidence>
<keyword evidence="13" id="KW-1185">Reference proteome</keyword>
<dbReference type="EMBL" id="QOWE01000003">
    <property type="protein sequence ID" value="RCR70705.1"/>
    <property type="molecule type" value="Genomic_DNA"/>
</dbReference>
<dbReference type="EC" id="5.6.2.4" evidence="7"/>
<dbReference type="Gene3D" id="1.10.3170.10">
    <property type="entry name" value="Recbcd, chain B, domain 2"/>
    <property type="match status" value="1"/>
</dbReference>
<name>A0A368JTP4_9BACT</name>
<dbReference type="GO" id="GO:0005829">
    <property type="term" value="C:cytosol"/>
    <property type="evidence" value="ECO:0007669"/>
    <property type="project" value="TreeGrafter"/>
</dbReference>
<dbReference type="PANTHER" id="PTHR11070:SF67">
    <property type="entry name" value="DNA 3'-5' HELICASE"/>
    <property type="match status" value="1"/>
</dbReference>
<evidence type="ECO:0000256" key="3">
    <source>
        <dbReference type="ARBA" id="ARBA00022806"/>
    </source>
</evidence>
<protein>
    <recommendedName>
        <fullName evidence="7">DNA 3'-5' helicase</fullName>
        <ecNumber evidence="7">5.6.2.4</ecNumber>
    </recommendedName>
</protein>
<dbReference type="GO" id="GO:0016887">
    <property type="term" value="F:ATP hydrolysis activity"/>
    <property type="evidence" value="ECO:0007669"/>
    <property type="project" value="RHEA"/>
</dbReference>
<feature type="domain" description="UvrD-like helicase C-terminal" evidence="11">
    <location>
        <begin position="515"/>
        <end position="777"/>
    </location>
</feature>
<dbReference type="AlphaFoldDB" id="A0A368JTP4"/>
<dbReference type="Gene3D" id="3.40.50.300">
    <property type="entry name" value="P-loop containing nucleotide triphosphate hydrolases"/>
    <property type="match status" value="3"/>
</dbReference>
<keyword evidence="1 9" id="KW-0547">Nucleotide-binding</keyword>
<comment type="catalytic activity">
    <reaction evidence="8">
        <text>ATP + H2O = ADP + phosphate + H(+)</text>
        <dbReference type="Rhea" id="RHEA:13065"/>
        <dbReference type="ChEBI" id="CHEBI:15377"/>
        <dbReference type="ChEBI" id="CHEBI:15378"/>
        <dbReference type="ChEBI" id="CHEBI:30616"/>
        <dbReference type="ChEBI" id="CHEBI:43474"/>
        <dbReference type="ChEBI" id="CHEBI:456216"/>
        <dbReference type="EC" id="5.6.2.4"/>
    </reaction>
</comment>
<evidence type="ECO:0000256" key="5">
    <source>
        <dbReference type="ARBA" id="ARBA00023235"/>
    </source>
</evidence>
<dbReference type="PROSITE" id="PS51217">
    <property type="entry name" value="UVRD_HELICASE_CTER"/>
    <property type="match status" value="1"/>
</dbReference>
<evidence type="ECO:0000256" key="2">
    <source>
        <dbReference type="ARBA" id="ARBA00022801"/>
    </source>
</evidence>
<dbReference type="GO" id="GO:0005524">
    <property type="term" value="F:ATP binding"/>
    <property type="evidence" value="ECO:0007669"/>
    <property type="project" value="UniProtKB-UniRule"/>
</dbReference>
<dbReference type="GO" id="GO:0043138">
    <property type="term" value="F:3'-5' DNA helicase activity"/>
    <property type="evidence" value="ECO:0007669"/>
    <property type="project" value="UniProtKB-EC"/>
</dbReference>
<dbReference type="RefSeq" id="WP_114404622.1">
    <property type="nucleotide sequence ID" value="NZ_QOWE01000003.1"/>
</dbReference>